<name>X1RQG7_9ZZZZ</name>
<organism evidence="1">
    <name type="scientific">marine sediment metagenome</name>
    <dbReference type="NCBI Taxonomy" id="412755"/>
    <lineage>
        <taxon>unclassified sequences</taxon>
        <taxon>metagenomes</taxon>
        <taxon>ecological metagenomes</taxon>
    </lineage>
</organism>
<accession>X1RQG7</accession>
<evidence type="ECO:0000313" key="1">
    <source>
        <dbReference type="EMBL" id="GAI57764.1"/>
    </source>
</evidence>
<gene>
    <name evidence="1" type="ORF">S06H3_53641</name>
</gene>
<feature type="non-terminal residue" evidence="1">
    <location>
        <position position="1"/>
    </location>
</feature>
<dbReference type="EMBL" id="BARV01034218">
    <property type="protein sequence ID" value="GAI57764.1"/>
    <property type="molecule type" value="Genomic_DNA"/>
</dbReference>
<reference evidence="1" key="1">
    <citation type="journal article" date="2014" name="Front. Microbiol.">
        <title>High frequency of phylogenetically diverse reductive dehalogenase-homologous genes in deep subseafloor sedimentary metagenomes.</title>
        <authorList>
            <person name="Kawai M."/>
            <person name="Futagami T."/>
            <person name="Toyoda A."/>
            <person name="Takaki Y."/>
            <person name="Nishi S."/>
            <person name="Hori S."/>
            <person name="Arai W."/>
            <person name="Tsubouchi T."/>
            <person name="Morono Y."/>
            <person name="Uchiyama I."/>
            <person name="Ito T."/>
            <person name="Fujiyama A."/>
            <person name="Inagaki F."/>
            <person name="Takami H."/>
        </authorList>
    </citation>
    <scope>NUCLEOTIDE SEQUENCE</scope>
    <source>
        <strain evidence="1">Expedition CK06-06</strain>
    </source>
</reference>
<sequence>CIVGALSDEQEKIYCPTTEKLVSPGLEKRMEGWMESVSTCKAEIAGIPKGERLQPWLSCMSRELRARGIEA</sequence>
<comment type="caution">
    <text evidence="1">The sequence shown here is derived from an EMBL/GenBank/DDBJ whole genome shotgun (WGS) entry which is preliminary data.</text>
</comment>
<dbReference type="AlphaFoldDB" id="X1RQG7"/>
<protein>
    <submittedName>
        <fullName evidence="1">Uncharacterized protein</fullName>
    </submittedName>
</protein>
<proteinExistence type="predicted"/>